<evidence type="ECO:0000313" key="1">
    <source>
        <dbReference type="EMBL" id="SMQ28531.1"/>
    </source>
</evidence>
<accession>A0ACD2UA93</accession>
<name>A0ACD2UA93_9PSED</name>
<sequence length="233" mass="25267">MAPRIRRLLPRLLMVIAVTVSVLVLSFAQGSAAPGLRNATVLIIRHAEKPDVGRELNARGEQRAAAYADYFDPLKLNGQTLIPQRLIATADSAQSIRPRQTLIPLSQRLQLPIEQPFANNDVDKLVNQLRASNQANTVLIAWHHGHINKLIAAFGGNGPALIGQPKWPVDVYDWLIVLRFDDKGQLIESRSEKVQEQLMPGDLAASPGSCRGCAVLSAPAPPPCPLPCAGQGH</sequence>
<dbReference type="Proteomes" id="UP001158048">
    <property type="component" value="Unassembled WGS sequence"/>
</dbReference>
<protein>
    <submittedName>
        <fullName evidence="1">Uncharacterized protein</fullName>
    </submittedName>
</protein>
<dbReference type="EMBL" id="FXUY01000001">
    <property type="protein sequence ID" value="SMQ28531.1"/>
    <property type="molecule type" value="Genomic_DNA"/>
</dbReference>
<gene>
    <name evidence="1" type="ORF">SAMN04488483_4369</name>
</gene>
<keyword evidence="2" id="KW-1185">Reference proteome</keyword>
<evidence type="ECO:0000313" key="2">
    <source>
        <dbReference type="Proteomes" id="UP001158048"/>
    </source>
</evidence>
<comment type="caution">
    <text evidence="1">The sequence shown here is derived from an EMBL/GenBank/DDBJ whole genome shotgun (WGS) entry which is preliminary data.</text>
</comment>
<reference evidence="1" key="1">
    <citation type="submission" date="2017-05" db="EMBL/GenBank/DDBJ databases">
        <authorList>
            <person name="Varghese N."/>
            <person name="Submissions S."/>
        </authorList>
    </citation>
    <scope>NUCLEOTIDE SEQUENCE</scope>
    <source>
        <strain evidence="1">LMG 28168</strain>
    </source>
</reference>
<proteinExistence type="predicted"/>
<organism evidence="1 2">
    <name type="scientific">Pseudomonas helmanticensis</name>
    <dbReference type="NCBI Taxonomy" id="1471381"/>
    <lineage>
        <taxon>Bacteria</taxon>
        <taxon>Pseudomonadati</taxon>
        <taxon>Pseudomonadota</taxon>
        <taxon>Gammaproteobacteria</taxon>
        <taxon>Pseudomonadales</taxon>
        <taxon>Pseudomonadaceae</taxon>
        <taxon>Pseudomonas</taxon>
    </lineage>
</organism>